<dbReference type="InterPro" id="IPR018247">
    <property type="entry name" value="EF_Hand_1_Ca_BS"/>
</dbReference>
<feature type="region of interest" description="Disordered" evidence="7">
    <location>
        <begin position="1566"/>
        <end position="1620"/>
    </location>
</feature>
<feature type="compositionally biased region" description="Polar residues" evidence="7">
    <location>
        <begin position="323"/>
        <end position="347"/>
    </location>
</feature>
<dbReference type="InterPro" id="IPR032147">
    <property type="entry name" value="Cic_dom"/>
</dbReference>
<feature type="region of interest" description="Disordered" evidence="7">
    <location>
        <begin position="1732"/>
        <end position="1766"/>
    </location>
</feature>
<dbReference type="EMBL" id="JPKZ01022848">
    <property type="protein sequence ID" value="KHN70865.1"/>
    <property type="molecule type" value="Genomic_DNA"/>
</dbReference>
<feature type="compositionally biased region" description="Polar residues" evidence="7">
    <location>
        <begin position="1"/>
        <end position="10"/>
    </location>
</feature>
<keyword evidence="4" id="KW-0804">Transcription</keyword>
<organism evidence="9 10">
    <name type="scientific">Toxocara canis</name>
    <name type="common">Canine roundworm</name>
    <dbReference type="NCBI Taxonomy" id="6265"/>
    <lineage>
        <taxon>Eukaryota</taxon>
        <taxon>Metazoa</taxon>
        <taxon>Ecdysozoa</taxon>
        <taxon>Nematoda</taxon>
        <taxon>Chromadorea</taxon>
        <taxon>Rhabditida</taxon>
        <taxon>Spirurina</taxon>
        <taxon>Ascaridomorpha</taxon>
        <taxon>Ascaridoidea</taxon>
        <taxon>Toxocaridae</taxon>
        <taxon>Toxocara</taxon>
    </lineage>
</organism>
<feature type="region of interest" description="Disordered" evidence="7">
    <location>
        <begin position="692"/>
        <end position="940"/>
    </location>
</feature>
<evidence type="ECO:0000256" key="7">
    <source>
        <dbReference type="SAM" id="MobiDB-lite"/>
    </source>
</evidence>
<dbReference type="GO" id="GO:0000977">
    <property type="term" value="F:RNA polymerase II transcription regulatory region sequence-specific DNA binding"/>
    <property type="evidence" value="ECO:0007669"/>
    <property type="project" value="TreeGrafter"/>
</dbReference>
<comment type="caution">
    <text evidence="9">The sequence shown here is derived from an EMBL/GenBank/DDBJ whole genome shotgun (WGS) entry which is preliminary data.</text>
</comment>
<feature type="compositionally biased region" description="Basic and acidic residues" evidence="7">
    <location>
        <begin position="1154"/>
        <end position="1164"/>
    </location>
</feature>
<evidence type="ECO:0000256" key="5">
    <source>
        <dbReference type="ARBA" id="ARBA00023242"/>
    </source>
</evidence>
<dbReference type="InterPro" id="IPR009071">
    <property type="entry name" value="HMG_box_dom"/>
</dbReference>
<name>A0A0B2UPL1_TOXCA</name>
<feature type="compositionally biased region" description="Basic and acidic residues" evidence="7">
    <location>
        <begin position="1594"/>
        <end position="1620"/>
    </location>
</feature>
<feature type="compositionally biased region" description="Low complexity" evidence="7">
    <location>
        <begin position="923"/>
        <end position="936"/>
    </location>
</feature>
<dbReference type="Proteomes" id="UP000031036">
    <property type="component" value="Unassembled WGS sequence"/>
</dbReference>
<feature type="compositionally biased region" description="Basic and acidic residues" evidence="7">
    <location>
        <begin position="1676"/>
        <end position="1691"/>
    </location>
</feature>
<dbReference type="OrthoDB" id="2377365at2759"/>
<sequence>MDGNGSLSRGTTRDESSSLHPKLRAKRRTVDDTCVSTCGGSGSAESATTTSLLTHFHSPLQGVQGASQLSSCDPISASLQPTSLFGALRLPTPQQQHSPPSAAHSSIPPSHFQFETLALMEQLKQRNLGLEISTNPPPESPCEVSVNLQEWKASRVLARPPDVDGYLPACIKGVRSNKDVIVQFDSGAEHIFEDVMSPIREQPDILADQAPSPDSINVLDLLCVKWKSDENVYRLAEVVKKTASPARFQMRLRSGSSSECVWLPRANVRLLRPPWYDELAAASSCNNSTTDNREEINGFDSNGCSPSSLTHISMPPFASCSSQSGRILNSSRNSTATNTDSQCLQKKSSSSDIADSDDEQTKDEQTDVVSEAYNFSGNSTPRSVLGTAAATNGRLSAQLFGVVQSQAVAGSSALLEEDPFQHPQQTASHVAVAACAAAAAAIQQQQRYKKGEIVTTPGGIRKKFNGKQWRRLCSKEGCNKESQRRGYCSRHLSLKGKSIRSEAAASLSSTLSPGSSNGGAGATSMDWTAHGDFSELSPAEEHTRRFDETDVANTLLNLHNPRGNVGGFIGSPLSDQAFGASATQRFHAAVVNPNLLAPKLVAAAAGGAVTRTMEETLTEALKMERSTIPANFQHGLTATTERLLEQNYPQPHDLLPLIPIPRAKDNRAAPSRGGVSISEPKVDDAIASAFTSFKESAGSDPRSTETSANPIVEDEPNPAETETDPEESDERTDCSKGLTHTDDNCTDDEDYEDEQAGSSALLATNGRLAATPPGAINRESFSEDDSFGKNKVSLFPMTEVEDSSDAENGERGELSSPSVPWHRLVPHLQKRSSEQSIKEFPNSPRDAPQEIRGTLSNSPTSSGISRERSSLSQAHANDQHAPSADNTSREQRKQQNAPIGAAQTDAVNETTGNSPLNAPADPTSDLVDSSRTTTTTCDDDQMTELHRANVNANGFNATEMVTILYNRVKSPCASGEASSAVNASVHITTNDSAAHDSGKACVSDSQRINAQKRPPPTPTQSLHFDGFTDFEEDDDDVFESEPSAEVHLPTSPKKRKIQNMGLTSGKKTSHEHIRRPMNAFMIFSKRHRPMVHEKYPNRDNRTVSKILGEWWYALGPDEKQKYHDLATQVKEAHFRAHPDWKWCSRERKKSANGMRKESESRDDASANDIEMSDRMASECIDGKAIPLLSPTTPALHHPTPFKLDIDATQDSALLSPVNNGISLISSSFVSSPINSTNACEQQNNAYLSSLKSLSGTDKDPSALNSHLSLLASHPLVSPLHTSAFKWSMPRRNERTTHVAMLQSQQAATLAAVVGLNAHRSVPDKQLGATAYNPLMGCSPADHIRFNLSTAIEPASPLFPISASLAAQNLVLPFTHANQPPNNSVILQRLSPTMKSKNAVLVESSSCTAKVPSKTELKNALLARATQSNTALTVGQQNVPQKADIDIVQGSAAVAPQNVVPLSYGTAVSPIGASLACSTVSSAPPTSTLSRDMTATSRDEPMETFVLMPTPAQRGIAKGQRRTSSKSSTSSSTHADCGSVSSTTALESISISSPTVVHASVNASELSQQLTTESREEVTMNTNAANISESTSRSIRPEERNKPNESSDGKRTVDCAEADAKTSTKKLFKRNDDSMDRVLNQVDFEKKFANLPAFTPDDPRKGTASLPSTPSAVLRTILEKQKNVMGESERSECSPMLTPHTPKMTPKTPGTGSARRESNASSFFFGPNFNPAAVHDPTKLSQDDSDISYPMYSPRTPKTPLDGSAEKSASRKLLDHRRQLVMELLEEYGMFPSGQATSAFQNKHRQYFPNKQTLTLKIREVRQKMMATMQSPLTPSGGCIPPSQRHQLTTKCVVTSSYDSYSARERESSLRSLPVENTSTRRSAFMPAGARERESSLRSLPVENTSTRRSAFMPAGSMGSAFETVLPSQYLQHNINVRTI</sequence>
<feature type="region of interest" description="Disordered" evidence="7">
    <location>
        <begin position="1864"/>
        <end position="1897"/>
    </location>
</feature>
<feature type="region of interest" description="Disordered" evidence="7">
    <location>
        <begin position="1651"/>
        <end position="1717"/>
    </location>
</feature>
<feature type="domain" description="HMG box" evidence="8">
    <location>
        <begin position="1073"/>
        <end position="1141"/>
    </location>
</feature>
<feature type="compositionally biased region" description="Polar residues" evidence="7">
    <location>
        <begin position="1478"/>
        <end position="1495"/>
    </location>
</feature>
<feature type="region of interest" description="Disordered" evidence="7">
    <location>
        <begin position="1478"/>
        <end position="1497"/>
    </location>
</feature>
<evidence type="ECO:0000256" key="4">
    <source>
        <dbReference type="ARBA" id="ARBA00023163"/>
    </source>
</evidence>
<evidence type="ECO:0000256" key="3">
    <source>
        <dbReference type="ARBA" id="ARBA00023125"/>
    </source>
</evidence>
<feature type="region of interest" description="Disordered" evidence="7">
    <location>
        <begin position="1506"/>
        <end position="1538"/>
    </location>
</feature>
<proteinExistence type="predicted"/>
<keyword evidence="5 6" id="KW-0539">Nucleus</keyword>
<feature type="compositionally biased region" description="Acidic residues" evidence="7">
    <location>
        <begin position="744"/>
        <end position="755"/>
    </location>
</feature>
<dbReference type="Pfam" id="PF00505">
    <property type="entry name" value="HMG_box"/>
    <property type="match status" value="1"/>
</dbReference>
<feature type="compositionally biased region" description="Polar residues" evidence="7">
    <location>
        <begin position="905"/>
        <end position="916"/>
    </location>
</feature>
<dbReference type="InterPro" id="IPR058606">
    <property type="entry name" value="HTH_Cic_C"/>
</dbReference>
<feature type="compositionally biased region" description="Low complexity" evidence="7">
    <location>
        <begin position="505"/>
        <end position="515"/>
    </location>
</feature>
<protein>
    <submittedName>
        <fullName evidence="9">Protein capicua-like protein</fullName>
    </submittedName>
</protein>
<dbReference type="InterPro" id="IPR036910">
    <property type="entry name" value="HMG_box_dom_sf"/>
</dbReference>
<feature type="compositionally biased region" description="Polar residues" evidence="7">
    <location>
        <begin position="1578"/>
        <end position="1593"/>
    </location>
</feature>
<dbReference type="InterPro" id="IPR058607">
    <property type="entry name" value="HMG-box_Cic-like"/>
</dbReference>
<gene>
    <name evidence="9" type="primary">CIC</name>
    <name evidence="9" type="ORF">Tcan_17385</name>
</gene>
<dbReference type="InterPro" id="IPR052412">
    <property type="entry name" value="CC-Dev_Transcription_Reg"/>
</dbReference>
<dbReference type="FunFam" id="1.10.30.10:FF:000075">
    <property type="entry name" value="Capicua transcriptional repressor a"/>
    <property type="match status" value="1"/>
</dbReference>
<dbReference type="GO" id="GO:0000981">
    <property type="term" value="F:DNA-binding transcription factor activity, RNA polymerase II-specific"/>
    <property type="evidence" value="ECO:0007669"/>
    <property type="project" value="TreeGrafter"/>
</dbReference>
<feature type="compositionally biased region" description="Acidic residues" evidence="7">
    <location>
        <begin position="712"/>
        <end position="730"/>
    </location>
</feature>
<keyword evidence="2" id="KW-0805">Transcription regulation</keyword>
<feature type="region of interest" description="Disordered" evidence="7">
    <location>
        <begin position="1"/>
        <end position="31"/>
    </location>
</feature>
<dbReference type="Pfam" id="PF16090">
    <property type="entry name" value="DUF4819"/>
    <property type="match status" value="1"/>
</dbReference>
<feature type="DNA-binding region" description="HMG box" evidence="6">
    <location>
        <begin position="1073"/>
        <end position="1141"/>
    </location>
</feature>
<dbReference type="PANTHER" id="PTHR13059">
    <property type="entry name" value="HMG-BOX TRANSCRIPTION FACTOR BBX"/>
    <property type="match status" value="1"/>
</dbReference>
<dbReference type="SMART" id="SM00398">
    <property type="entry name" value="HMG"/>
    <property type="match status" value="1"/>
</dbReference>
<keyword evidence="3 6" id="KW-0238">DNA-binding</keyword>
<dbReference type="Pfam" id="PF25981">
    <property type="entry name" value="HTH_Cic_C"/>
    <property type="match status" value="1"/>
</dbReference>
<reference evidence="9 10" key="1">
    <citation type="submission" date="2014-11" db="EMBL/GenBank/DDBJ databases">
        <title>Genetic blueprint of the zoonotic pathogen Toxocara canis.</title>
        <authorList>
            <person name="Zhu X.-Q."/>
            <person name="Korhonen P.K."/>
            <person name="Cai H."/>
            <person name="Young N.D."/>
            <person name="Nejsum P."/>
            <person name="von Samson-Himmelstjerna G."/>
            <person name="Boag P.R."/>
            <person name="Tan P."/>
            <person name="Li Q."/>
            <person name="Min J."/>
            <person name="Yang Y."/>
            <person name="Wang X."/>
            <person name="Fang X."/>
            <person name="Hall R.S."/>
            <person name="Hofmann A."/>
            <person name="Sternberg P.W."/>
            <person name="Jex A.R."/>
            <person name="Gasser R.B."/>
        </authorList>
    </citation>
    <scope>NUCLEOTIDE SEQUENCE [LARGE SCALE GENOMIC DNA]</scope>
    <source>
        <strain evidence="9">PN_DK_2014</strain>
    </source>
</reference>
<dbReference type="SUPFAM" id="SSF47095">
    <property type="entry name" value="HMG-box"/>
    <property type="match status" value="1"/>
</dbReference>
<accession>A0A0B2UPL1</accession>
<evidence type="ECO:0000256" key="2">
    <source>
        <dbReference type="ARBA" id="ARBA00023015"/>
    </source>
</evidence>
<feature type="region of interest" description="Disordered" evidence="7">
    <location>
        <begin position="1147"/>
        <end position="1169"/>
    </location>
</feature>
<dbReference type="OMA" id="LGSWGWE"/>
<evidence type="ECO:0000259" key="8">
    <source>
        <dbReference type="PROSITE" id="PS50118"/>
    </source>
</evidence>
<dbReference type="GO" id="GO:0005634">
    <property type="term" value="C:nucleus"/>
    <property type="evidence" value="ECO:0007669"/>
    <property type="project" value="UniProtKB-UniRule"/>
</dbReference>
<dbReference type="STRING" id="6265.A0A0B2UPL1"/>
<dbReference type="PROSITE" id="PS00018">
    <property type="entry name" value="EF_HAND_1"/>
    <property type="match status" value="1"/>
</dbReference>
<evidence type="ECO:0000256" key="6">
    <source>
        <dbReference type="PROSITE-ProRule" id="PRU00267"/>
    </source>
</evidence>
<dbReference type="PROSITE" id="PS50118">
    <property type="entry name" value="HMG_BOX_2"/>
    <property type="match status" value="1"/>
</dbReference>
<dbReference type="CDD" id="cd21990">
    <property type="entry name" value="HMG-box_CIC-like"/>
    <property type="match status" value="1"/>
</dbReference>
<feature type="compositionally biased region" description="Low complexity" evidence="7">
    <location>
        <begin position="1694"/>
        <end position="1711"/>
    </location>
</feature>
<feature type="region of interest" description="Disordered" evidence="7">
    <location>
        <begin position="505"/>
        <end position="529"/>
    </location>
</feature>
<dbReference type="PANTHER" id="PTHR13059:SF13">
    <property type="entry name" value="PROTEIN CAPICUA HOMOLOG"/>
    <property type="match status" value="1"/>
</dbReference>
<feature type="compositionally biased region" description="Basic and acidic residues" evidence="7">
    <location>
        <begin position="731"/>
        <end position="743"/>
    </location>
</feature>
<evidence type="ECO:0000256" key="1">
    <source>
        <dbReference type="ARBA" id="ARBA00022553"/>
    </source>
</evidence>
<feature type="region of interest" description="Disordered" evidence="7">
    <location>
        <begin position="323"/>
        <end position="365"/>
    </location>
</feature>
<evidence type="ECO:0000313" key="9">
    <source>
        <dbReference type="EMBL" id="KHN70865.1"/>
    </source>
</evidence>
<keyword evidence="1" id="KW-0597">Phosphoprotein</keyword>
<keyword evidence="10" id="KW-1185">Reference proteome</keyword>
<evidence type="ECO:0000313" key="10">
    <source>
        <dbReference type="Proteomes" id="UP000031036"/>
    </source>
</evidence>
<dbReference type="Gene3D" id="1.10.30.10">
    <property type="entry name" value="High mobility group box domain"/>
    <property type="match status" value="1"/>
</dbReference>